<proteinExistence type="predicted"/>
<dbReference type="Proteomes" id="UP000296201">
    <property type="component" value="Chromosome"/>
</dbReference>
<sequence>MKMLGVDRGIFAVFKRLSLVITLGFSSFIYAADTPPSSIQILYLNDYQDNQQLVLDASVRFQFKEPVLTALQHEIPLTFNTEIELNEVHSLLGFNMHRNRVTIQYQSQLQYFGYSQLYIISNKRNKKVQSFSNLKDALYTLGTLSNFRITDLADLHPNTLYAIKMRVSLNKWQLPTPLIIDALWSSDWHLDSDWSNIQIQSPKSWL</sequence>
<dbReference type="AlphaFoldDB" id="A0A4P7NXA6"/>
<dbReference type="EMBL" id="CP032096">
    <property type="protein sequence ID" value="QBZ82158.1"/>
    <property type="molecule type" value="Genomic_DNA"/>
</dbReference>
<dbReference type="Pfam" id="PF14334">
    <property type="entry name" value="DUF4390"/>
    <property type="match status" value="1"/>
</dbReference>
<dbReference type="OrthoDB" id="5615366at2"/>
<reference evidence="1 2" key="1">
    <citation type="submission" date="2018-08" db="EMBL/GenBank/DDBJ databases">
        <title>Horizontal acquisition of hydrogen conversion ability and other habitat adaptations in Hydrogenovibrio crunogenus strains.</title>
        <authorList>
            <person name="Gonnella G."/>
            <person name="Adam N."/>
            <person name="Perner M."/>
        </authorList>
    </citation>
    <scope>NUCLEOTIDE SEQUENCE [LARGE SCALE GENOMIC DNA]</scope>
    <source>
        <strain evidence="1 2">SP-41</strain>
    </source>
</reference>
<evidence type="ECO:0000313" key="1">
    <source>
        <dbReference type="EMBL" id="QBZ82158.1"/>
    </source>
</evidence>
<protein>
    <recommendedName>
        <fullName evidence="3">DUF4390 domain-containing protein</fullName>
    </recommendedName>
</protein>
<keyword evidence="2" id="KW-1185">Reference proteome</keyword>
<organism evidence="1 2">
    <name type="scientific">Hydrogenovibrio crunogenus</name>
    <dbReference type="NCBI Taxonomy" id="39765"/>
    <lineage>
        <taxon>Bacteria</taxon>
        <taxon>Pseudomonadati</taxon>
        <taxon>Pseudomonadota</taxon>
        <taxon>Gammaproteobacteria</taxon>
        <taxon>Thiotrichales</taxon>
        <taxon>Piscirickettsiaceae</taxon>
        <taxon>Hydrogenovibrio</taxon>
    </lineage>
</organism>
<dbReference type="InterPro" id="IPR025500">
    <property type="entry name" value="DUF4390"/>
</dbReference>
<dbReference type="RefSeq" id="WP_135794912.1">
    <property type="nucleotide sequence ID" value="NZ_CP032096.1"/>
</dbReference>
<evidence type="ECO:0000313" key="2">
    <source>
        <dbReference type="Proteomes" id="UP000296201"/>
    </source>
</evidence>
<accession>A0A4P7NXA6</accession>
<name>A0A4P7NXA6_9GAMM</name>
<evidence type="ECO:0008006" key="3">
    <source>
        <dbReference type="Google" id="ProtNLM"/>
    </source>
</evidence>
<gene>
    <name evidence="1" type="ORF">GHNINEIG_00182</name>
</gene>